<evidence type="ECO:0000313" key="2">
    <source>
        <dbReference type="EMBL" id="EUA30634.1"/>
    </source>
</evidence>
<dbReference type="GO" id="GO:0016491">
    <property type="term" value="F:oxidoreductase activity"/>
    <property type="evidence" value="ECO:0007669"/>
    <property type="project" value="UniProtKB-KW"/>
</dbReference>
<keyword evidence="1" id="KW-0560">Oxidoreductase</keyword>
<name>X8AGE7_MYCXE</name>
<dbReference type="Gene3D" id="3.40.605.10">
    <property type="entry name" value="Aldehyde Dehydrogenase, Chain A, domain 1"/>
    <property type="match status" value="1"/>
</dbReference>
<evidence type="ECO:0000256" key="1">
    <source>
        <dbReference type="ARBA" id="ARBA00023002"/>
    </source>
</evidence>
<evidence type="ECO:0008006" key="3">
    <source>
        <dbReference type="Google" id="ProtNLM"/>
    </source>
</evidence>
<gene>
    <name evidence="2" type="ORF">I553_4891</name>
</gene>
<dbReference type="SUPFAM" id="SSF53720">
    <property type="entry name" value="ALDH-like"/>
    <property type="match status" value="1"/>
</dbReference>
<proteinExistence type="predicted"/>
<protein>
    <recommendedName>
        <fullName evidence="3">Aldehyde dehydrogenase family protein</fullName>
    </recommendedName>
</protein>
<comment type="caution">
    <text evidence="2">The sequence shown here is derived from an EMBL/GenBank/DDBJ whole genome shotgun (WGS) entry which is preliminary data.</text>
</comment>
<accession>X8AGE7</accession>
<dbReference type="EMBL" id="JAOB01000060">
    <property type="protein sequence ID" value="EUA30634.1"/>
    <property type="molecule type" value="Genomic_DNA"/>
</dbReference>
<reference evidence="2" key="1">
    <citation type="submission" date="2014-01" db="EMBL/GenBank/DDBJ databases">
        <authorList>
            <person name="Brown-Elliot B."/>
            <person name="Wallace R."/>
            <person name="Lenaerts A."/>
            <person name="Ordway D."/>
            <person name="DeGroote M.A."/>
            <person name="Parker T."/>
            <person name="Sizemore C."/>
            <person name="Tallon L.J."/>
            <person name="Sadzewicz L.K."/>
            <person name="Sengamalay N."/>
            <person name="Fraser C.M."/>
            <person name="Hine E."/>
            <person name="Shefchek K.A."/>
            <person name="Das S.P."/>
            <person name="Tettelin H."/>
        </authorList>
    </citation>
    <scope>NUCLEOTIDE SEQUENCE [LARGE SCALE GENOMIC DNA]</scope>
    <source>
        <strain evidence="2">4042</strain>
    </source>
</reference>
<organism evidence="2">
    <name type="scientific">Mycobacterium xenopi 4042</name>
    <dbReference type="NCBI Taxonomy" id="1299334"/>
    <lineage>
        <taxon>Bacteria</taxon>
        <taxon>Bacillati</taxon>
        <taxon>Actinomycetota</taxon>
        <taxon>Actinomycetes</taxon>
        <taxon>Mycobacteriales</taxon>
        <taxon>Mycobacteriaceae</taxon>
        <taxon>Mycobacterium</taxon>
    </lineage>
</organism>
<dbReference type="InterPro" id="IPR016162">
    <property type="entry name" value="Ald_DH_N"/>
</dbReference>
<sequence length="65" mass="6717">MYENDITARINVYDHVAGCLRWGRWVTGGEGQVAVRSPTSGEQLGTVGVAGAAEVDAAVTAAVGR</sequence>
<dbReference type="InterPro" id="IPR016161">
    <property type="entry name" value="Ald_DH/histidinol_DH"/>
</dbReference>
<dbReference type="AlphaFoldDB" id="X8AGE7"/>